<evidence type="ECO:0000256" key="1">
    <source>
        <dbReference type="SAM" id="MobiDB-lite"/>
    </source>
</evidence>
<organism evidence="4 5">
    <name type="scientific">Chiayiivirga flava</name>
    <dbReference type="NCBI Taxonomy" id="659595"/>
    <lineage>
        <taxon>Bacteria</taxon>
        <taxon>Pseudomonadati</taxon>
        <taxon>Pseudomonadota</taxon>
        <taxon>Gammaproteobacteria</taxon>
        <taxon>Lysobacterales</taxon>
        <taxon>Lysobacteraceae</taxon>
        <taxon>Chiayiivirga</taxon>
    </lineage>
</organism>
<dbReference type="PANTHER" id="PTHR38687">
    <property type="entry name" value="CELL DIVISION PROTEIN DEDD-RELATED"/>
    <property type="match status" value="1"/>
</dbReference>
<evidence type="ECO:0000256" key="2">
    <source>
        <dbReference type="SAM" id="Phobius"/>
    </source>
</evidence>
<gene>
    <name evidence="4" type="ORF">HNQ52_001043</name>
</gene>
<dbReference type="EMBL" id="JACHHP010000002">
    <property type="protein sequence ID" value="MBB5207514.1"/>
    <property type="molecule type" value="Genomic_DNA"/>
</dbReference>
<feature type="region of interest" description="Disordered" evidence="1">
    <location>
        <begin position="45"/>
        <end position="81"/>
    </location>
</feature>
<accession>A0A7W8D418</accession>
<dbReference type="Proteomes" id="UP000521199">
    <property type="component" value="Unassembled WGS sequence"/>
</dbReference>
<dbReference type="InterPro" id="IPR036680">
    <property type="entry name" value="SPOR-like_sf"/>
</dbReference>
<reference evidence="4 5" key="1">
    <citation type="submission" date="2020-08" db="EMBL/GenBank/DDBJ databases">
        <title>Genomic Encyclopedia of Type Strains, Phase IV (KMG-IV): sequencing the most valuable type-strain genomes for metagenomic binning, comparative biology and taxonomic classification.</title>
        <authorList>
            <person name="Goeker M."/>
        </authorList>
    </citation>
    <scope>NUCLEOTIDE SEQUENCE [LARGE SCALE GENOMIC DNA]</scope>
    <source>
        <strain evidence="4 5">DSM 24163</strain>
    </source>
</reference>
<keyword evidence="5" id="KW-1185">Reference proteome</keyword>
<dbReference type="PANTHER" id="PTHR38687:SF1">
    <property type="entry name" value="CELL DIVISION PROTEIN DEDD"/>
    <property type="match status" value="1"/>
</dbReference>
<dbReference type="GO" id="GO:0030428">
    <property type="term" value="C:cell septum"/>
    <property type="evidence" value="ECO:0007669"/>
    <property type="project" value="TreeGrafter"/>
</dbReference>
<dbReference type="GO" id="GO:0042834">
    <property type="term" value="F:peptidoglycan binding"/>
    <property type="evidence" value="ECO:0007669"/>
    <property type="project" value="InterPro"/>
</dbReference>
<evidence type="ECO:0000259" key="3">
    <source>
        <dbReference type="PROSITE" id="PS51724"/>
    </source>
</evidence>
<name>A0A7W8D418_9GAMM</name>
<dbReference type="Gene3D" id="3.30.70.1070">
    <property type="entry name" value="Sporulation related repeat"/>
    <property type="match status" value="1"/>
</dbReference>
<sequence length="200" mass="21618">MAARRGKSQARRGGAQARRVPGWIWLLAGLLLGLALSVFVLMREGGGNRGVPRPNPEAQAPRETERTPAVAPPPAVEDKPRKPRYDFYTVLPGKEVLVPDSELAQKARDEAAAPPTAAAASERYVLQAGAFRDTRDAEALKARVALSGLVARVETAQIDNRPIYRVRLGPYASARELEAAKKQLADNGISQTIAVREPKP</sequence>
<dbReference type="SUPFAM" id="SSF110997">
    <property type="entry name" value="Sporulation related repeat"/>
    <property type="match status" value="1"/>
</dbReference>
<dbReference type="InterPro" id="IPR007730">
    <property type="entry name" value="SPOR-like_dom"/>
</dbReference>
<dbReference type="PROSITE" id="PS51724">
    <property type="entry name" value="SPOR"/>
    <property type="match status" value="1"/>
</dbReference>
<keyword evidence="2" id="KW-0812">Transmembrane</keyword>
<feature type="transmembrane region" description="Helical" evidence="2">
    <location>
        <begin position="20"/>
        <end position="42"/>
    </location>
</feature>
<keyword evidence="4" id="KW-0132">Cell division</keyword>
<keyword evidence="2" id="KW-1133">Transmembrane helix</keyword>
<dbReference type="GO" id="GO:0032153">
    <property type="term" value="C:cell division site"/>
    <property type="evidence" value="ECO:0007669"/>
    <property type="project" value="TreeGrafter"/>
</dbReference>
<keyword evidence="2" id="KW-0472">Membrane</keyword>
<dbReference type="GO" id="GO:0032506">
    <property type="term" value="P:cytokinetic process"/>
    <property type="evidence" value="ECO:0007669"/>
    <property type="project" value="TreeGrafter"/>
</dbReference>
<dbReference type="RefSeq" id="WP_183960063.1">
    <property type="nucleotide sequence ID" value="NZ_JACHHP010000002.1"/>
</dbReference>
<evidence type="ECO:0000313" key="5">
    <source>
        <dbReference type="Proteomes" id="UP000521199"/>
    </source>
</evidence>
<proteinExistence type="predicted"/>
<keyword evidence="4" id="KW-0131">Cell cycle</keyword>
<protein>
    <submittedName>
        <fullName evidence="4">Cell division protein FtsN</fullName>
    </submittedName>
</protein>
<dbReference type="InterPro" id="IPR052521">
    <property type="entry name" value="Cell_div_SPOR-domain"/>
</dbReference>
<evidence type="ECO:0000313" key="4">
    <source>
        <dbReference type="EMBL" id="MBB5207514.1"/>
    </source>
</evidence>
<dbReference type="Pfam" id="PF05036">
    <property type="entry name" value="SPOR"/>
    <property type="match status" value="1"/>
</dbReference>
<feature type="domain" description="SPOR" evidence="3">
    <location>
        <begin position="118"/>
        <end position="197"/>
    </location>
</feature>
<dbReference type="AlphaFoldDB" id="A0A7W8D418"/>
<comment type="caution">
    <text evidence="4">The sequence shown here is derived from an EMBL/GenBank/DDBJ whole genome shotgun (WGS) entry which is preliminary data.</text>
</comment>